<reference evidence="12" key="1">
    <citation type="journal article" date="2023" name="Science">
        <title>Genome structures resolve the early diversification of teleost fishes.</title>
        <authorList>
            <person name="Parey E."/>
            <person name="Louis A."/>
            <person name="Montfort J."/>
            <person name="Bouchez O."/>
            <person name="Roques C."/>
            <person name="Iampietro C."/>
            <person name="Lluch J."/>
            <person name="Castinel A."/>
            <person name="Donnadieu C."/>
            <person name="Desvignes T."/>
            <person name="Floi Bucao C."/>
            <person name="Jouanno E."/>
            <person name="Wen M."/>
            <person name="Mejri S."/>
            <person name="Dirks R."/>
            <person name="Jansen H."/>
            <person name="Henkel C."/>
            <person name="Chen W.J."/>
            <person name="Zahm M."/>
            <person name="Cabau C."/>
            <person name="Klopp C."/>
            <person name="Thompson A.W."/>
            <person name="Robinson-Rechavi M."/>
            <person name="Braasch I."/>
            <person name="Lecointre G."/>
            <person name="Bobe J."/>
            <person name="Postlethwait J.H."/>
            <person name="Berthelot C."/>
            <person name="Roest Crollius H."/>
            <person name="Guiguen Y."/>
        </authorList>
    </citation>
    <scope>NUCLEOTIDE SEQUENCE</scope>
    <source>
        <strain evidence="12">NC1722</strain>
    </source>
</reference>
<evidence type="ECO:0000313" key="12">
    <source>
        <dbReference type="EMBL" id="KAJ8372278.1"/>
    </source>
</evidence>
<evidence type="ECO:0000256" key="5">
    <source>
        <dbReference type="ARBA" id="ARBA00023015"/>
    </source>
</evidence>
<feature type="domain" description="BHLH" evidence="11">
    <location>
        <begin position="1"/>
        <end position="53"/>
    </location>
</feature>
<comment type="caution">
    <text evidence="12">The sequence shown here is derived from an EMBL/GenBank/DDBJ whole genome shotgun (WGS) entry which is preliminary data.</text>
</comment>
<keyword evidence="4" id="KW-0524">Neurogenesis</keyword>
<dbReference type="PANTHER" id="PTHR23043">
    <property type="entry name" value="HYPOXIA-INDUCIBLE FACTOR 1 ALPHA"/>
    <property type="match status" value="1"/>
</dbReference>
<dbReference type="InterPro" id="IPR035965">
    <property type="entry name" value="PAS-like_dom_sf"/>
</dbReference>
<dbReference type="GO" id="GO:0007399">
    <property type="term" value="P:nervous system development"/>
    <property type="evidence" value="ECO:0007669"/>
    <property type="project" value="UniProtKB-KW"/>
</dbReference>
<feature type="domain" description="PAS" evidence="10">
    <location>
        <begin position="74"/>
        <end position="139"/>
    </location>
</feature>
<dbReference type="EMBL" id="JAINUG010000409">
    <property type="protein sequence ID" value="KAJ8372278.1"/>
    <property type="molecule type" value="Genomic_DNA"/>
</dbReference>
<comment type="subcellular location">
    <subcellularLocation>
        <location evidence="1">Nucleus</location>
    </subcellularLocation>
</comment>
<keyword evidence="8" id="KW-0804">Transcription</keyword>
<keyword evidence="7" id="KW-0010">Activator</keyword>
<evidence type="ECO:0000256" key="8">
    <source>
        <dbReference type="ARBA" id="ARBA00023163"/>
    </source>
</evidence>
<keyword evidence="9" id="KW-0539">Nucleus</keyword>
<dbReference type="CDD" id="cd00130">
    <property type="entry name" value="PAS"/>
    <property type="match status" value="1"/>
</dbReference>
<evidence type="ECO:0000256" key="2">
    <source>
        <dbReference type="ARBA" id="ARBA00022737"/>
    </source>
</evidence>
<sequence>MYRSTKGASKARRDQINSEIRNMKELLPISDADKARLSYLHIMSLACVYTRKSVFFSQGAETVGSQEESARFMSFHELSQLVHGLPGFLLMLTSEGKLLYLSDSVSEHLGHSMVDLVAQGDSVYDIIDPTDHFVMRSNLAPPTTPDT</sequence>
<dbReference type="InterPro" id="IPR011598">
    <property type="entry name" value="bHLH_dom"/>
</dbReference>
<keyword evidence="13" id="KW-1185">Reference proteome</keyword>
<organism evidence="12 13">
    <name type="scientific">Aldrovandia affinis</name>
    <dbReference type="NCBI Taxonomy" id="143900"/>
    <lineage>
        <taxon>Eukaryota</taxon>
        <taxon>Metazoa</taxon>
        <taxon>Chordata</taxon>
        <taxon>Craniata</taxon>
        <taxon>Vertebrata</taxon>
        <taxon>Euteleostomi</taxon>
        <taxon>Actinopterygii</taxon>
        <taxon>Neopterygii</taxon>
        <taxon>Teleostei</taxon>
        <taxon>Notacanthiformes</taxon>
        <taxon>Halosauridae</taxon>
        <taxon>Aldrovandia</taxon>
    </lineage>
</organism>
<dbReference type="PROSITE" id="PS50112">
    <property type="entry name" value="PAS"/>
    <property type="match status" value="1"/>
</dbReference>
<accession>A0AAD7R9F0</accession>
<dbReference type="InterPro" id="IPR056192">
    <property type="entry name" value="bHLH_NPAS4"/>
</dbReference>
<keyword evidence="5" id="KW-0805">Transcription regulation</keyword>
<name>A0AAD7R9F0_9TELE</name>
<dbReference type="GO" id="GO:0000977">
    <property type="term" value="F:RNA polymerase II transcription regulatory region sequence-specific DNA binding"/>
    <property type="evidence" value="ECO:0007669"/>
    <property type="project" value="TreeGrafter"/>
</dbReference>
<keyword evidence="2" id="KW-0677">Repeat</keyword>
<protein>
    <submittedName>
        <fullName evidence="12">Uncharacterized protein</fullName>
    </submittedName>
</protein>
<dbReference type="InterPro" id="IPR000014">
    <property type="entry name" value="PAS"/>
</dbReference>
<evidence type="ECO:0000256" key="1">
    <source>
        <dbReference type="ARBA" id="ARBA00004123"/>
    </source>
</evidence>
<evidence type="ECO:0000256" key="7">
    <source>
        <dbReference type="ARBA" id="ARBA00023159"/>
    </source>
</evidence>
<proteinExistence type="predicted"/>
<keyword evidence="3" id="KW-0221">Differentiation</keyword>
<gene>
    <name evidence="12" type="ORF">AAFF_G00291330</name>
</gene>
<dbReference type="PROSITE" id="PS50888">
    <property type="entry name" value="BHLH"/>
    <property type="match status" value="1"/>
</dbReference>
<dbReference type="SUPFAM" id="SSF55785">
    <property type="entry name" value="PYP-like sensor domain (PAS domain)"/>
    <property type="match status" value="1"/>
</dbReference>
<dbReference type="AlphaFoldDB" id="A0AAD7R9F0"/>
<evidence type="ECO:0000259" key="10">
    <source>
        <dbReference type="PROSITE" id="PS50112"/>
    </source>
</evidence>
<dbReference type="GO" id="GO:0005634">
    <property type="term" value="C:nucleus"/>
    <property type="evidence" value="ECO:0007669"/>
    <property type="project" value="UniProtKB-SubCell"/>
</dbReference>
<dbReference type="SMART" id="SM00091">
    <property type="entry name" value="PAS"/>
    <property type="match status" value="1"/>
</dbReference>
<evidence type="ECO:0000313" key="13">
    <source>
        <dbReference type="Proteomes" id="UP001221898"/>
    </source>
</evidence>
<dbReference type="Pfam" id="PF23183">
    <property type="entry name" value="bHLH_NPAS4"/>
    <property type="match status" value="1"/>
</dbReference>
<dbReference type="Proteomes" id="UP001221898">
    <property type="component" value="Unassembled WGS sequence"/>
</dbReference>
<evidence type="ECO:0000256" key="3">
    <source>
        <dbReference type="ARBA" id="ARBA00022782"/>
    </source>
</evidence>
<evidence type="ECO:0000256" key="9">
    <source>
        <dbReference type="ARBA" id="ARBA00023242"/>
    </source>
</evidence>
<dbReference type="Gene3D" id="3.30.450.20">
    <property type="entry name" value="PAS domain"/>
    <property type="match status" value="1"/>
</dbReference>
<dbReference type="GO" id="GO:0046983">
    <property type="term" value="F:protein dimerization activity"/>
    <property type="evidence" value="ECO:0007669"/>
    <property type="project" value="InterPro"/>
</dbReference>
<dbReference type="GO" id="GO:0000981">
    <property type="term" value="F:DNA-binding transcription factor activity, RNA polymerase II-specific"/>
    <property type="evidence" value="ECO:0007669"/>
    <property type="project" value="TreeGrafter"/>
</dbReference>
<evidence type="ECO:0000259" key="11">
    <source>
        <dbReference type="PROSITE" id="PS50888"/>
    </source>
</evidence>
<feature type="non-terminal residue" evidence="12">
    <location>
        <position position="147"/>
    </location>
</feature>
<dbReference type="CDD" id="cd19697">
    <property type="entry name" value="bHLH-PAS_NPAS4_PASD10"/>
    <property type="match status" value="1"/>
</dbReference>
<dbReference type="PANTHER" id="PTHR23043:SF24">
    <property type="entry name" value="NEURONAL PAS DOMAIN-CONTAINING PROTEIN 4"/>
    <property type="match status" value="1"/>
</dbReference>
<dbReference type="GO" id="GO:0030154">
    <property type="term" value="P:cell differentiation"/>
    <property type="evidence" value="ECO:0007669"/>
    <property type="project" value="UniProtKB-KW"/>
</dbReference>
<evidence type="ECO:0000256" key="6">
    <source>
        <dbReference type="ARBA" id="ARBA00023125"/>
    </source>
</evidence>
<keyword evidence="6" id="KW-0238">DNA-binding</keyword>
<evidence type="ECO:0000256" key="4">
    <source>
        <dbReference type="ARBA" id="ARBA00022902"/>
    </source>
</evidence>